<protein>
    <submittedName>
        <fullName evidence="2">Uncharacterized protein</fullName>
    </submittedName>
</protein>
<evidence type="ECO:0000313" key="2">
    <source>
        <dbReference type="EMBL" id="KAF9701911.1"/>
    </source>
</evidence>
<sequence length="418" mass="45414">MSDRRVHGKTLGRGRNSAWKEEEEEEEGVRRYLVEGEATYRCQCLNEGMQRVQSSLWWWCGQSVCLCVWQSGSLALWQSGSLAVWRVWRRDVVLVGGAAGFSAALDSRQAAAKGLSETGEPRTPRSTVRSRMGSFARTACPYNVSALSRPTPVAAWILDPRAHDDVAARRDGASLQQRAAPARGGGGSLLRQERVCCSAAGQIQMLRCVESARCALAVARNGWWTCLEGGASQQNAATSRCSHAIYARFGPGGSSSNQQPATSGQQAAGQDAVVRRALPAWAEKQQSREEARRAFRARRAQTPPRRTLTGLMGGGWGLADAAWRTAWQGQGLQPSPTPALHTRTQASCDLRPATCEPAPRLHLQPPDDKTQLPHDSTRTTAQRHSRSTQALPVCHAVCCHAAMLLCWPISPACRLSTA</sequence>
<organism evidence="2 3">
    <name type="scientific">Ascochyta lentis</name>
    <dbReference type="NCBI Taxonomy" id="205686"/>
    <lineage>
        <taxon>Eukaryota</taxon>
        <taxon>Fungi</taxon>
        <taxon>Dikarya</taxon>
        <taxon>Ascomycota</taxon>
        <taxon>Pezizomycotina</taxon>
        <taxon>Dothideomycetes</taxon>
        <taxon>Pleosporomycetidae</taxon>
        <taxon>Pleosporales</taxon>
        <taxon>Pleosporineae</taxon>
        <taxon>Didymellaceae</taxon>
        <taxon>Ascochyta</taxon>
    </lineage>
</organism>
<dbReference type="AlphaFoldDB" id="A0A8H7JDX5"/>
<dbReference type="Proteomes" id="UP000651452">
    <property type="component" value="Unassembled WGS sequence"/>
</dbReference>
<reference evidence="2" key="1">
    <citation type="submission" date="2018-12" db="EMBL/GenBank/DDBJ databases">
        <authorList>
            <person name="Syme R.A."/>
            <person name="Farfan-Caceres L."/>
            <person name="Lichtenzveig J."/>
        </authorList>
    </citation>
    <scope>NUCLEOTIDE SEQUENCE</scope>
    <source>
        <strain evidence="2">Al4</strain>
    </source>
</reference>
<keyword evidence="3" id="KW-1185">Reference proteome</keyword>
<proteinExistence type="predicted"/>
<feature type="compositionally biased region" description="Basic and acidic residues" evidence="1">
    <location>
        <begin position="365"/>
        <end position="377"/>
    </location>
</feature>
<feature type="compositionally biased region" description="Low complexity" evidence="1">
    <location>
        <begin position="300"/>
        <end position="310"/>
    </location>
</feature>
<feature type="compositionally biased region" description="Polar residues" evidence="1">
    <location>
        <begin position="254"/>
        <end position="268"/>
    </location>
</feature>
<evidence type="ECO:0000256" key="1">
    <source>
        <dbReference type="SAM" id="MobiDB-lite"/>
    </source>
</evidence>
<feature type="region of interest" description="Disordered" evidence="1">
    <location>
        <begin position="252"/>
        <end position="271"/>
    </location>
</feature>
<name>A0A8H7JDX5_9PLEO</name>
<gene>
    <name evidence="2" type="ORF">EKO04_001102</name>
</gene>
<accession>A0A8H7JDX5</accession>
<comment type="caution">
    <text evidence="2">The sequence shown here is derived from an EMBL/GenBank/DDBJ whole genome shotgun (WGS) entry which is preliminary data.</text>
</comment>
<evidence type="ECO:0000313" key="3">
    <source>
        <dbReference type="Proteomes" id="UP000651452"/>
    </source>
</evidence>
<reference evidence="2" key="2">
    <citation type="submission" date="2020-09" db="EMBL/GenBank/DDBJ databases">
        <title>Reference genome assembly for Australian Ascochyta lentis isolate Al4.</title>
        <authorList>
            <person name="Lee R.C."/>
            <person name="Farfan-Caceres L.M."/>
            <person name="Debler J.W."/>
            <person name="Williams A.H."/>
            <person name="Henares B.M."/>
        </authorList>
    </citation>
    <scope>NUCLEOTIDE SEQUENCE</scope>
    <source>
        <strain evidence="2">Al4</strain>
    </source>
</reference>
<feature type="region of interest" description="Disordered" evidence="1">
    <location>
        <begin position="280"/>
        <end position="313"/>
    </location>
</feature>
<feature type="region of interest" description="Disordered" evidence="1">
    <location>
        <begin position="352"/>
        <end position="386"/>
    </location>
</feature>
<dbReference type="EMBL" id="RZGK01000002">
    <property type="protein sequence ID" value="KAF9701911.1"/>
    <property type="molecule type" value="Genomic_DNA"/>
</dbReference>